<gene>
    <name evidence="2" type="ORF">E2562_002431</name>
</gene>
<evidence type="ECO:0000313" key="2">
    <source>
        <dbReference type="EMBL" id="KAF0931059.1"/>
    </source>
</evidence>
<organism evidence="2 3">
    <name type="scientific">Oryza meyeriana var. granulata</name>
    <dbReference type="NCBI Taxonomy" id="110450"/>
    <lineage>
        <taxon>Eukaryota</taxon>
        <taxon>Viridiplantae</taxon>
        <taxon>Streptophyta</taxon>
        <taxon>Embryophyta</taxon>
        <taxon>Tracheophyta</taxon>
        <taxon>Spermatophyta</taxon>
        <taxon>Magnoliopsida</taxon>
        <taxon>Liliopsida</taxon>
        <taxon>Poales</taxon>
        <taxon>Poaceae</taxon>
        <taxon>BOP clade</taxon>
        <taxon>Oryzoideae</taxon>
        <taxon>Oryzeae</taxon>
        <taxon>Oryzinae</taxon>
        <taxon>Oryza</taxon>
        <taxon>Oryza meyeriana</taxon>
    </lineage>
</organism>
<evidence type="ECO:0000256" key="1">
    <source>
        <dbReference type="SAM" id="MobiDB-lite"/>
    </source>
</evidence>
<proteinExistence type="predicted"/>
<comment type="caution">
    <text evidence="2">The sequence shown here is derived from an EMBL/GenBank/DDBJ whole genome shotgun (WGS) entry which is preliminary data.</text>
</comment>
<dbReference type="EMBL" id="SPHZ02000001">
    <property type="protein sequence ID" value="KAF0931059.1"/>
    <property type="molecule type" value="Genomic_DNA"/>
</dbReference>
<accession>A0A6G1F2J4</accession>
<name>A0A6G1F2J4_9ORYZ</name>
<evidence type="ECO:0000313" key="3">
    <source>
        <dbReference type="Proteomes" id="UP000479710"/>
    </source>
</evidence>
<keyword evidence="3" id="KW-1185">Reference proteome</keyword>
<reference evidence="2 3" key="1">
    <citation type="submission" date="2019-11" db="EMBL/GenBank/DDBJ databases">
        <title>Whole genome sequence of Oryza granulata.</title>
        <authorList>
            <person name="Li W."/>
        </authorList>
    </citation>
    <scope>NUCLEOTIDE SEQUENCE [LARGE SCALE GENOMIC DNA]</scope>
    <source>
        <strain evidence="3">cv. Menghai</strain>
        <tissue evidence="2">Leaf</tissue>
    </source>
</reference>
<dbReference type="Proteomes" id="UP000479710">
    <property type="component" value="Unassembled WGS sequence"/>
</dbReference>
<protein>
    <submittedName>
        <fullName evidence="2">Uncharacterized protein</fullName>
    </submittedName>
</protein>
<dbReference type="AlphaFoldDB" id="A0A6G1F2J4"/>
<sequence length="64" mass="6607">MPLPSPPSRRRQIEVDEGGDLPGGDLSGSDEPLPGSGGREANRGKVVAVVRKPAVAVARQMAAF</sequence>
<feature type="region of interest" description="Disordered" evidence="1">
    <location>
        <begin position="1"/>
        <end position="44"/>
    </location>
</feature>